<comment type="caution">
    <text evidence="6">The sequence shown here is derived from an EMBL/GenBank/DDBJ whole genome shotgun (WGS) entry which is preliminary data.</text>
</comment>
<accession>A0ABV1LWH4</accession>
<keyword evidence="3 5" id="KW-1133">Transmembrane helix</keyword>
<feature type="transmembrane region" description="Helical" evidence="5">
    <location>
        <begin position="117"/>
        <end position="133"/>
    </location>
</feature>
<reference evidence="6 7" key="1">
    <citation type="journal article" date="2024" name="Chem. Sci.">
        <title>Discovery of a lagriamide polyketide by integrated genome mining, isotopic labeling, and untargeted metabolomics.</title>
        <authorList>
            <person name="Fergusson C.H."/>
            <person name="Saulog J."/>
            <person name="Paulo B.S."/>
            <person name="Wilson D.M."/>
            <person name="Liu D.Y."/>
            <person name="Morehouse N.J."/>
            <person name="Waterworth S."/>
            <person name="Barkei J."/>
            <person name="Gray C.A."/>
            <person name="Kwan J.C."/>
            <person name="Eustaquio A.S."/>
            <person name="Linington R.G."/>
        </authorList>
    </citation>
    <scope>NUCLEOTIDE SEQUENCE [LARGE SCALE GENOMIC DNA]</scope>
    <source>
        <strain evidence="6 7">RL17-338-BIF-B</strain>
    </source>
</reference>
<gene>
    <name evidence="6" type="ORF">N0A02_29945</name>
</gene>
<keyword evidence="7" id="KW-1185">Reference proteome</keyword>
<organism evidence="6 7">
    <name type="scientific">Paraburkholderia acidicola</name>
    <dbReference type="NCBI Taxonomy" id="1912599"/>
    <lineage>
        <taxon>Bacteria</taxon>
        <taxon>Pseudomonadati</taxon>
        <taxon>Pseudomonadota</taxon>
        <taxon>Betaproteobacteria</taxon>
        <taxon>Burkholderiales</taxon>
        <taxon>Burkholderiaceae</taxon>
        <taxon>Paraburkholderia</taxon>
    </lineage>
</organism>
<dbReference type="Pfam" id="PF13564">
    <property type="entry name" value="DoxX_2"/>
    <property type="match status" value="1"/>
</dbReference>
<feature type="transmembrane region" description="Helical" evidence="5">
    <location>
        <begin position="68"/>
        <end position="86"/>
    </location>
</feature>
<evidence type="ECO:0000313" key="7">
    <source>
        <dbReference type="Proteomes" id="UP001469089"/>
    </source>
</evidence>
<evidence type="ECO:0000313" key="6">
    <source>
        <dbReference type="EMBL" id="MEQ5843685.1"/>
    </source>
</evidence>
<evidence type="ECO:0000256" key="5">
    <source>
        <dbReference type="SAM" id="Phobius"/>
    </source>
</evidence>
<evidence type="ECO:0000256" key="3">
    <source>
        <dbReference type="ARBA" id="ARBA00022989"/>
    </source>
</evidence>
<proteinExistence type="predicted"/>
<name>A0ABV1LWH4_9BURK</name>
<feature type="transmembrane region" description="Helical" evidence="5">
    <location>
        <begin position="30"/>
        <end position="48"/>
    </location>
</feature>
<dbReference type="InterPro" id="IPR032808">
    <property type="entry name" value="DoxX"/>
</dbReference>
<comment type="subcellular location">
    <subcellularLocation>
        <location evidence="1">Membrane</location>
        <topology evidence="1">Multi-pass membrane protein</topology>
    </subcellularLocation>
</comment>
<evidence type="ECO:0000256" key="2">
    <source>
        <dbReference type="ARBA" id="ARBA00022692"/>
    </source>
</evidence>
<dbReference type="Proteomes" id="UP001469089">
    <property type="component" value="Unassembled WGS sequence"/>
</dbReference>
<protein>
    <submittedName>
        <fullName evidence="6">DoxX family protein</fullName>
    </submittedName>
</protein>
<feature type="transmembrane region" description="Helical" evidence="5">
    <location>
        <begin position="91"/>
        <end position="111"/>
    </location>
</feature>
<keyword evidence="2 5" id="KW-0812">Transmembrane</keyword>
<sequence length="147" mass="15232">MTPTGSMNPPCLINSKDVLMGLSATTNKRIVWAVRVLLALAFGAAGTAKLAGAPLMIQIFEHIGFGQWFRYVTGLVEVTGAVLLLIPRTGFLGGLLLAVTMVCALATHLLIIGGNPAPAAVLALLSAFVAYSLRSTYGEPAHAGGRS</sequence>
<evidence type="ECO:0000256" key="4">
    <source>
        <dbReference type="ARBA" id="ARBA00023136"/>
    </source>
</evidence>
<dbReference type="EMBL" id="JAOALG010000002">
    <property type="protein sequence ID" value="MEQ5843685.1"/>
    <property type="molecule type" value="Genomic_DNA"/>
</dbReference>
<keyword evidence="4 5" id="KW-0472">Membrane</keyword>
<dbReference type="RefSeq" id="WP_349545301.1">
    <property type="nucleotide sequence ID" value="NZ_JAOALG010000002.1"/>
</dbReference>
<evidence type="ECO:0000256" key="1">
    <source>
        <dbReference type="ARBA" id="ARBA00004141"/>
    </source>
</evidence>